<gene>
    <name evidence="2" type="ordered locus">Mesil_2022</name>
</gene>
<feature type="transmembrane region" description="Helical" evidence="1">
    <location>
        <begin position="12"/>
        <end position="32"/>
    </location>
</feature>
<dbReference type="InterPro" id="IPR012538">
    <property type="entry name" value="Cyt_c_oxidase_su2a"/>
</dbReference>
<dbReference type="KEGG" id="msv:Mesil_2022"/>
<evidence type="ECO:0000313" key="2">
    <source>
        <dbReference type="EMBL" id="ADH63894.1"/>
    </source>
</evidence>
<dbReference type="AlphaFoldDB" id="D7BH41"/>
<keyword evidence="1" id="KW-0472">Membrane</keyword>
<protein>
    <submittedName>
        <fullName evidence="2">Cytochrome c oxidase subunit IIa</fullName>
    </submittedName>
</protein>
<keyword evidence="1" id="KW-0812">Transmembrane</keyword>
<sequence>MEEKRPTGALGVVVILTIFILTFWFVTFWVFLSRG</sequence>
<dbReference type="Proteomes" id="UP000001916">
    <property type="component" value="Chromosome"/>
</dbReference>
<name>D7BH41_ALLS1</name>
<dbReference type="InterPro" id="IPR036246">
    <property type="entry name" value="Cyt_c_oxidase_su2a_ba3"/>
</dbReference>
<dbReference type="Pfam" id="PF08113">
    <property type="entry name" value="CoxIIa"/>
    <property type="match status" value="1"/>
</dbReference>
<dbReference type="HOGENOM" id="CLU_220268_0_0_0"/>
<keyword evidence="3" id="KW-1185">Reference proteome</keyword>
<dbReference type="OrthoDB" id="26457at2"/>
<evidence type="ECO:0000256" key="1">
    <source>
        <dbReference type="SAM" id="Phobius"/>
    </source>
</evidence>
<evidence type="ECO:0000313" key="3">
    <source>
        <dbReference type="Proteomes" id="UP000001916"/>
    </source>
</evidence>
<keyword evidence="1" id="KW-1133">Transmembrane helix</keyword>
<dbReference type="EMBL" id="CP002042">
    <property type="protein sequence ID" value="ADH63894.1"/>
    <property type="molecule type" value="Genomic_DNA"/>
</dbReference>
<reference evidence="2 3" key="1">
    <citation type="journal article" date="2010" name="Stand. Genomic Sci.">
        <title>Complete genome sequence of Meiothermus silvanus type strain (VI-R2).</title>
        <authorList>
            <person name="Sikorski J."/>
            <person name="Tindall B.J."/>
            <person name="Lowry S."/>
            <person name="Lucas S."/>
            <person name="Nolan M."/>
            <person name="Copeland A."/>
            <person name="Glavina Del Rio T."/>
            <person name="Tice H."/>
            <person name="Cheng J.F."/>
            <person name="Han C."/>
            <person name="Pitluck S."/>
            <person name="Liolios K."/>
            <person name="Ivanova N."/>
            <person name="Mavromatis K."/>
            <person name="Mikhailova N."/>
            <person name="Pati A."/>
            <person name="Goodwin L."/>
            <person name="Chen A."/>
            <person name="Palaniappan K."/>
            <person name="Land M."/>
            <person name="Hauser L."/>
            <person name="Chang Y.J."/>
            <person name="Jeffries C.D."/>
            <person name="Rohde M."/>
            <person name="Goker M."/>
            <person name="Woyke T."/>
            <person name="Bristow J."/>
            <person name="Eisen J.A."/>
            <person name="Markowitz V."/>
            <person name="Hugenholtz P."/>
            <person name="Kyrpides N.C."/>
            <person name="Klenk H.P."/>
            <person name="Lapidus A."/>
        </authorList>
    </citation>
    <scope>NUCLEOTIDE SEQUENCE [LARGE SCALE GENOMIC DNA]</scope>
    <source>
        <strain evidence="3">ATCC 700542 / DSM 9946 / VI-R2</strain>
    </source>
</reference>
<accession>D7BH41</accession>
<dbReference type="SUPFAM" id="SSF81473">
    <property type="entry name" value="Bacterial ba3 type cytochrome c oxidase subunit IIa"/>
    <property type="match status" value="1"/>
</dbReference>
<proteinExistence type="predicted"/>
<organism evidence="2 3">
    <name type="scientific">Allomeiothermus silvanus (strain ATCC 700542 / DSM 9946 / NBRC 106475 / NCIMB 13440 / VI-R2)</name>
    <name type="common">Thermus silvanus</name>
    <dbReference type="NCBI Taxonomy" id="526227"/>
    <lineage>
        <taxon>Bacteria</taxon>
        <taxon>Thermotogati</taxon>
        <taxon>Deinococcota</taxon>
        <taxon>Deinococci</taxon>
        <taxon>Thermales</taxon>
        <taxon>Thermaceae</taxon>
        <taxon>Allomeiothermus</taxon>
    </lineage>
</organism>
<dbReference type="STRING" id="526227.Mesil_2022"/>